<dbReference type="GO" id="GO:0051999">
    <property type="term" value="P:mannosyl-inositol phosphorylceramide biosynthetic process"/>
    <property type="evidence" value="ECO:0007669"/>
    <property type="project" value="TreeGrafter"/>
</dbReference>
<sequence length="382" mass="43820">MNSAASRYLYPPQQFSGSRRFLRWTVFLVFAALASVGIISQTYRPSTLRGLTNRKEKHLSPAELMQRPISESLQTIPKLFHQSWSSTDLPAKFEQWSATCRSQHPDWEWVLWTDEDNEELVKTHFPWLLKTYQSLPGTIYRADLVRNLYMYMFGGVYADLDVECLRPVDQLFDTYNVSTVPHLKTRPHSIDKVHTSGRKAFFGRMGTDPGFSNSIPNAWMASTPGHPFFLLVVESVKDSMRWGSRKGPEDLTGPARLYKMLKEYFTTGKFKGEKLDKHVASNPTAKQFTPREGLDHSIEVLPFNYIFPYSWERDGEAVRDVCWATQDTFSAERCKLLLATEHWPSYAITYWSHTWAGEGHDEDNVNAISSPEGTEGGNTDHD</sequence>
<evidence type="ECO:0000313" key="5">
    <source>
        <dbReference type="EMBL" id="KIV78271.1"/>
    </source>
</evidence>
<protein>
    <recommendedName>
        <fullName evidence="7">Alpha 1,4-glycosyltransferase domain-containing protein</fullName>
    </recommendedName>
</protein>
<name>A0A0D1WT37_9EURO</name>
<dbReference type="InterPro" id="IPR007577">
    <property type="entry name" value="GlycoTrfase_DXD_sugar-bd_CS"/>
</dbReference>
<dbReference type="PANTHER" id="PTHR32385">
    <property type="entry name" value="MANNOSYL PHOSPHORYLINOSITOL CERAMIDE SYNTHASE"/>
    <property type="match status" value="1"/>
</dbReference>
<dbReference type="GO" id="GO:0000030">
    <property type="term" value="F:mannosyltransferase activity"/>
    <property type="evidence" value="ECO:0007669"/>
    <property type="project" value="TreeGrafter"/>
</dbReference>
<dbReference type="AlphaFoldDB" id="A0A0D1WT37"/>
<dbReference type="Gene3D" id="3.90.550.20">
    <property type="match status" value="1"/>
</dbReference>
<evidence type="ECO:0000256" key="3">
    <source>
        <dbReference type="SAM" id="MobiDB-lite"/>
    </source>
</evidence>
<comment type="similarity">
    <text evidence="1">Belongs to the glycosyltransferase 32 family.</text>
</comment>
<keyword evidence="4" id="KW-0472">Membrane</keyword>
<feature type="region of interest" description="Disordered" evidence="3">
    <location>
        <begin position="362"/>
        <end position="382"/>
    </location>
</feature>
<dbReference type="InterPro" id="IPR029044">
    <property type="entry name" value="Nucleotide-diphossugar_trans"/>
</dbReference>
<keyword evidence="4" id="KW-0812">Transmembrane</keyword>
<evidence type="ECO:0000313" key="6">
    <source>
        <dbReference type="Proteomes" id="UP000053599"/>
    </source>
</evidence>
<evidence type="ECO:0000256" key="4">
    <source>
        <dbReference type="SAM" id="Phobius"/>
    </source>
</evidence>
<dbReference type="OrthoDB" id="409543at2759"/>
<accession>A0A0D1WT37</accession>
<evidence type="ECO:0000256" key="2">
    <source>
        <dbReference type="ARBA" id="ARBA00022679"/>
    </source>
</evidence>
<dbReference type="PANTHER" id="PTHR32385:SF23">
    <property type="entry name" value="NUCLEOTIDE-DIPHOSPHO-SUGAR TRANSFERASE"/>
    <property type="match status" value="1"/>
</dbReference>
<dbReference type="SUPFAM" id="SSF53448">
    <property type="entry name" value="Nucleotide-diphospho-sugar transferases"/>
    <property type="match status" value="1"/>
</dbReference>
<dbReference type="Pfam" id="PF04488">
    <property type="entry name" value="Gly_transf_sug"/>
    <property type="match status" value="1"/>
</dbReference>
<keyword evidence="2" id="KW-0808">Transferase</keyword>
<dbReference type="Proteomes" id="UP000053599">
    <property type="component" value="Unassembled WGS sequence"/>
</dbReference>
<dbReference type="HOGENOM" id="CLU_051866_1_1_1"/>
<evidence type="ECO:0008006" key="7">
    <source>
        <dbReference type="Google" id="ProtNLM"/>
    </source>
</evidence>
<dbReference type="InterPro" id="IPR051706">
    <property type="entry name" value="Glycosyltransferase_domain"/>
</dbReference>
<evidence type="ECO:0000256" key="1">
    <source>
        <dbReference type="ARBA" id="ARBA00009003"/>
    </source>
</evidence>
<reference evidence="5 6" key="1">
    <citation type="submission" date="2015-01" db="EMBL/GenBank/DDBJ databases">
        <title>The Genome Sequence of Exophiala sideris CBS121828.</title>
        <authorList>
            <consortium name="The Broad Institute Genomics Platform"/>
            <person name="Cuomo C."/>
            <person name="de Hoog S."/>
            <person name="Gorbushina A."/>
            <person name="Stielow B."/>
            <person name="Teixiera M."/>
            <person name="Abouelleil A."/>
            <person name="Chapman S.B."/>
            <person name="Priest M."/>
            <person name="Young S.K."/>
            <person name="Wortman J."/>
            <person name="Nusbaum C."/>
            <person name="Birren B."/>
        </authorList>
    </citation>
    <scope>NUCLEOTIDE SEQUENCE [LARGE SCALE GENOMIC DNA]</scope>
    <source>
        <strain evidence="5 6">CBS 121828</strain>
    </source>
</reference>
<gene>
    <name evidence="5" type="ORF">PV11_10002</name>
</gene>
<dbReference type="GO" id="GO:0016020">
    <property type="term" value="C:membrane"/>
    <property type="evidence" value="ECO:0007669"/>
    <property type="project" value="GOC"/>
</dbReference>
<organism evidence="5 6">
    <name type="scientific">Exophiala sideris</name>
    <dbReference type="NCBI Taxonomy" id="1016849"/>
    <lineage>
        <taxon>Eukaryota</taxon>
        <taxon>Fungi</taxon>
        <taxon>Dikarya</taxon>
        <taxon>Ascomycota</taxon>
        <taxon>Pezizomycotina</taxon>
        <taxon>Eurotiomycetes</taxon>
        <taxon>Chaetothyriomycetidae</taxon>
        <taxon>Chaetothyriales</taxon>
        <taxon>Herpotrichiellaceae</taxon>
        <taxon>Exophiala</taxon>
    </lineage>
</organism>
<dbReference type="EMBL" id="KN846954">
    <property type="protein sequence ID" value="KIV78271.1"/>
    <property type="molecule type" value="Genomic_DNA"/>
</dbReference>
<dbReference type="STRING" id="1016849.A0A0D1WT37"/>
<keyword evidence="4" id="KW-1133">Transmembrane helix</keyword>
<proteinExistence type="inferred from homology"/>
<feature type="transmembrane region" description="Helical" evidence="4">
    <location>
        <begin position="21"/>
        <end position="39"/>
    </location>
</feature>